<organism evidence="1 2">
    <name type="scientific">Testicularia cyperi</name>
    <dbReference type="NCBI Taxonomy" id="1882483"/>
    <lineage>
        <taxon>Eukaryota</taxon>
        <taxon>Fungi</taxon>
        <taxon>Dikarya</taxon>
        <taxon>Basidiomycota</taxon>
        <taxon>Ustilaginomycotina</taxon>
        <taxon>Ustilaginomycetes</taxon>
        <taxon>Ustilaginales</taxon>
        <taxon>Anthracoideaceae</taxon>
        <taxon>Testicularia</taxon>
    </lineage>
</organism>
<protein>
    <submittedName>
        <fullName evidence="1">Uncharacterized protein</fullName>
    </submittedName>
</protein>
<keyword evidence="2" id="KW-1185">Reference proteome</keyword>
<name>A0A317XPX1_9BASI</name>
<gene>
    <name evidence="1" type="ORF">BCV70DRAFT_102780</name>
</gene>
<dbReference type="InParanoid" id="A0A317XPX1"/>
<evidence type="ECO:0000313" key="1">
    <source>
        <dbReference type="EMBL" id="PWY99929.1"/>
    </source>
</evidence>
<reference evidence="1 2" key="1">
    <citation type="journal article" date="2018" name="Mol. Biol. Evol.">
        <title>Broad Genomic Sampling Reveals a Smut Pathogenic Ancestry of the Fungal Clade Ustilaginomycotina.</title>
        <authorList>
            <person name="Kijpornyongpan T."/>
            <person name="Mondo S.J."/>
            <person name="Barry K."/>
            <person name="Sandor L."/>
            <person name="Lee J."/>
            <person name="Lipzen A."/>
            <person name="Pangilinan J."/>
            <person name="LaButti K."/>
            <person name="Hainaut M."/>
            <person name="Henrissat B."/>
            <person name="Grigoriev I.V."/>
            <person name="Spatafora J.W."/>
            <person name="Aime M.C."/>
        </authorList>
    </citation>
    <scope>NUCLEOTIDE SEQUENCE [LARGE SCALE GENOMIC DNA]</scope>
    <source>
        <strain evidence="1 2">MCA 3645</strain>
    </source>
</reference>
<dbReference type="Proteomes" id="UP000246740">
    <property type="component" value="Unassembled WGS sequence"/>
</dbReference>
<proteinExistence type="predicted"/>
<dbReference type="AlphaFoldDB" id="A0A317XPX1"/>
<dbReference type="EMBL" id="KZ819193">
    <property type="protein sequence ID" value="PWY99929.1"/>
    <property type="molecule type" value="Genomic_DNA"/>
</dbReference>
<evidence type="ECO:0000313" key="2">
    <source>
        <dbReference type="Proteomes" id="UP000246740"/>
    </source>
</evidence>
<sequence length="131" mass="14488">MHTRTFLLYATRRTRKVPPHTHFLPLPGGCLLSWRVREPVALARPPTLSLCPYVRSGSGPRVPATLWPGSPLNGILSIRIPFCANHLFRDFTVVFSPFLVIVILVPVAQCICHICLSFLSGSDEAVGLCVR</sequence>
<accession>A0A317XPX1</accession>